<name>A0ABQ2GJ30_9DEIO</name>
<evidence type="ECO:0000256" key="1">
    <source>
        <dbReference type="SAM" id="SignalP"/>
    </source>
</evidence>
<dbReference type="RefSeq" id="WP_188900546.1">
    <property type="nucleotide sequence ID" value="NZ_BMOM01000001.1"/>
</dbReference>
<gene>
    <name evidence="2" type="ORF">GCM10010841_02870</name>
</gene>
<dbReference type="PROSITE" id="PS51257">
    <property type="entry name" value="PROKAR_LIPOPROTEIN"/>
    <property type="match status" value="1"/>
</dbReference>
<proteinExistence type="predicted"/>
<organism evidence="2 3">
    <name type="scientific">Deinococcus aerophilus</name>
    <dbReference type="NCBI Taxonomy" id="522488"/>
    <lineage>
        <taxon>Bacteria</taxon>
        <taxon>Thermotogati</taxon>
        <taxon>Deinococcota</taxon>
        <taxon>Deinococci</taxon>
        <taxon>Deinococcales</taxon>
        <taxon>Deinococcaceae</taxon>
        <taxon>Deinococcus</taxon>
    </lineage>
</organism>
<dbReference type="Proteomes" id="UP000661918">
    <property type="component" value="Unassembled WGS sequence"/>
</dbReference>
<dbReference type="EMBL" id="BMOM01000001">
    <property type="protein sequence ID" value="GGL97952.1"/>
    <property type="molecule type" value="Genomic_DNA"/>
</dbReference>
<protein>
    <submittedName>
        <fullName evidence="2">Uncharacterized protein</fullName>
    </submittedName>
</protein>
<sequence length="250" mass="24783">MKNLIALSLAGTLALASCGGPSVTGPSEPGPSPISSALGGTVFEGQIRADSNGQAVLSTGAWTGGAGSAVLSRVDSSADGSAPAVLISTSLGAEGRFAFATLPAPAASALGDFNDSPSASCTGTISVSDPAARGTSAFVSVSAQKAGSIGLLALNSATQTISEGILIYADRAVRMTGRQTCATAGGSSTTDVNLQLSPGWNMTSLSLQDASTLTIRNGAPVEAQWIFLNEGKGGLTGQHLQSVSTFSLFR</sequence>
<keyword evidence="3" id="KW-1185">Reference proteome</keyword>
<feature type="signal peptide" evidence="1">
    <location>
        <begin position="1"/>
        <end position="16"/>
    </location>
</feature>
<accession>A0ABQ2GJ30</accession>
<evidence type="ECO:0000313" key="3">
    <source>
        <dbReference type="Proteomes" id="UP000661918"/>
    </source>
</evidence>
<comment type="caution">
    <text evidence="2">The sequence shown here is derived from an EMBL/GenBank/DDBJ whole genome shotgun (WGS) entry which is preliminary data.</text>
</comment>
<reference evidence="3" key="1">
    <citation type="journal article" date="2019" name="Int. J. Syst. Evol. Microbiol.">
        <title>The Global Catalogue of Microorganisms (GCM) 10K type strain sequencing project: providing services to taxonomists for standard genome sequencing and annotation.</title>
        <authorList>
            <consortium name="The Broad Institute Genomics Platform"/>
            <consortium name="The Broad Institute Genome Sequencing Center for Infectious Disease"/>
            <person name="Wu L."/>
            <person name="Ma J."/>
        </authorList>
    </citation>
    <scope>NUCLEOTIDE SEQUENCE [LARGE SCALE GENOMIC DNA]</scope>
    <source>
        <strain evidence="3">JCM 15443</strain>
    </source>
</reference>
<keyword evidence="1" id="KW-0732">Signal</keyword>
<evidence type="ECO:0000313" key="2">
    <source>
        <dbReference type="EMBL" id="GGL97952.1"/>
    </source>
</evidence>
<feature type="chain" id="PRO_5047085636" evidence="1">
    <location>
        <begin position="17"/>
        <end position="250"/>
    </location>
</feature>